<dbReference type="CDD" id="cd00293">
    <property type="entry name" value="USP-like"/>
    <property type="match status" value="1"/>
</dbReference>
<reference evidence="3 4" key="1">
    <citation type="journal article" date="2021" name="Microbiol. Spectr.">
        <title>A Single Bacterium Capable of Oxidation and Reduction of Iron at Circumneutral pH.</title>
        <authorList>
            <person name="Kato S."/>
            <person name="Ohkuma M."/>
        </authorList>
    </citation>
    <scope>NUCLEOTIDE SEQUENCE [LARGE SCALE GENOMIC DNA]</scope>
    <source>
        <strain evidence="3 4">MIZ03</strain>
    </source>
</reference>
<protein>
    <recommendedName>
        <fullName evidence="2">UspA domain-containing protein</fullName>
    </recommendedName>
</protein>
<dbReference type="InterPro" id="IPR006016">
    <property type="entry name" value="UspA"/>
</dbReference>
<dbReference type="PANTHER" id="PTHR46268">
    <property type="entry name" value="STRESS RESPONSE PROTEIN NHAX"/>
    <property type="match status" value="1"/>
</dbReference>
<gene>
    <name evidence="3" type="ORF">MIZ03_4290</name>
</gene>
<dbReference type="InterPro" id="IPR006015">
    <property type="entry name" value="Universal_stress_UspA"/>
</dbReference>
<sequence length="143" mass="15169">MSITTWLIAIDGSMPSLKAVDHVIHEATNRLSKPQIFLVNVQSPLSSDITRFIDGKVVEDYHREAGDTALAAAKEKLASAGLVYSAHILVGEAAPTIVDFATNKNCSMIFMGSHGFGSVVGLLMGSIATKVVHLSPVPVLLVK</sequence>
<dbReference type="Pfam" id="PF00582">
    <property type="entry name" value="Usp"/>
    <property type="match status" value="1"/>
</dbReference>
<organism evidence="3 4">
    <name type="scientific">Rhodoferax lithotrophicus</name>
    <dbReference type="NCBI Taxonomy" id="2798804"/>
    <lineage>
        <taxon>Bacteria</taxon>
        <taxon>Pseudomonadati</taxon>
        <taxon>Pseudomonadota</taxon>
        <taxon>Betaproteobacteria</taxon>
        <taxon>Burkholderiales</taxon>
        <taxon>Comamonadaceae</taxon>
        <taxon>Rhodoferax</taxon>
    </lineage>
</organism>
<feature type="domain" description="UspA" evidence="2">
    <location>
        <begin position="7"/>
        <end position="143"/>
    </location>
</feature>
<evidence type="ECO:0000313" key="3">
    <source>
        <dbReference type="EMBL" id="BCO29367.1"/>
    </source>
</evidence>
<name>A0ABM7MSM3_9BURK</name>
<accession>A0ABM7MSM3</accession>
<dbReference type="PRINTS" id="PR01438">
    <property type="entry name" value="UNVRSLSTRESS"/>
</dbReference>
<dbReference type="PANTHER" id="PTHR46268:SF6">
    <property type="entry name" value="UNIVERSAL STRESS PROTEIN UP12"/>
    <property type="match status" value="1"/>
</dbReference>
<evidence type="ECO:0000313" key="4">
    <source>
        <dbReference type="Proteomes" id="UP000824366"/>
    </source>
</evidence>
<dbReference type="RefSeq" id="WP_223905352.1">
    <property type="nucleotide sequence ID" value="NZ_AP024238.1"/>
</dbReference>
<dbReference type="Gene3D" id="3.40.50.620">
    <property type="entry name" value="HUPs"/>
    <property type="match status" value="1"/>
</dbReference>
<comment type="similarity">
    <text evidence="1">Belongs to the universal stress protein A family.</text>
</comment>
<dbReference type="SUPFAM" id="SSF52402">
    <property type="entry name" value="Adenine nucleotide alpha hydrolases-like"/>
    <property type="match status" value="1"/>
</dbReference>
<evidence type="ECO:0000256" key="1">
    <source>
        <dbReference type="ARBA" id="ARBA00008791"/>
    </source>
</evidence>
<proteinExistence type="inferred from homology"/>
<keyword evidence="4" id="KW-1185">Reference proteome</keyword>
<evidence type="ECO:0000259" key="2">
    <source>
        <dbReference type="Pfam" id="PF00582"/>
    </source>
</evidence>
<dbReference type="Proteomes" id="UP000824366">
    <property type="component" value="Chromosome"/>
</dbReference>
<dbReference type="InterPro" id="IPR014729">
    <property type="entry name" value="Rossmann-like_a/b/a_fold"/>
</dbReference>
<dbReference type="EMBL" id="AP024238">
    <property type="protein sequence ID" value="BCO29367.1"/>
    <property type="molecule type" value="Genomic_DNA"/>
</dbReference>